<accession>A0A167VHQ9</accession>
<dbReference type="Proteomes" id="UP000076532">
    <property type="component" value="Unassembled WGS sequence"/>
</dbReference>
<feature type="non-terminal residue" evidence="1">
    <location>
        <position position="1"/>
    </location>
</feature>
<proteinExistence type="predicted"/>
<evidence type="ECO:0000313" key="2">
    <source>
        <dbReference type="Proteomes" id="UP000076532"/>
    </source>
</evidence>
<dbReference type="AlphaFoldDB" id="A0A167VHQ9"/>
<sequence>GSATDACMWEEACRVGGLIIPAGRYYLADTGFPSCSQLMILYRNVRYHLAEW</sequence>
<dbReference type="EMBL" id="KV417869">
    <property type="protein sequence ID" value="KZP05028.1"/>
    <property type="molecule type" value="Genomic_DNA"/>
</dbReference>
<keyword evidence="2" id="KW-1185">Reference proteome</keyword>
<reference evidence="1 2" key="1">
    <citation type="journal article" date="2016" name="Mol. Biol. Evol.">
        <title>Comparative Genomics of Early-Diverging Mushroom-Forming Fungi Provides Insights into the Origins of Lignocellulose Decay Capabilities.</title>
        <authorList>
            <person name="Nagy L.G."/>
            <person name="Riley R."/>
            <person name="Tritt A."/>
            <person name="Adam C."/>
            <person name="Daum C."/>
            <person name="Floudas D."/>
            <person name="Sun H."/>
            <person name="Yadav J.S."/>
            <person name="Pangilinan J."/>
            <person name="Larsson K.H."/>
            <person name="Matsuura K."/>
            <person name="Barry K."/>
            <person name="Labutti K."/>
            <person name="Kuo R."/>
            <person name="Ohm R.A."/>
            <person name="Bhattacharya S.S."/>
            <person name="Shirouzu T."/>
            <person name="Yoshinaga Y."/>
            <person name="Martin F.M."/>
            <person name="Grigoriev I.V."/>
            <person name="Hibbett D.S."/>
        </authorList>
    </citation>
    <scope>NUCLEOTIDE SEQUENCE [LARGE SCALE GENOMIC DNA]</scope>
    <source>
        <strain evidence="1 2">CBS 109695</strain>
    </source>
</reference>
<evidence type="ECO:0000313" key="1">
    <source>
        <dbReference type="EMBL" id="KZP05028.1"/>
    </source>
</evidence>
<feature type="non-terminal residue" evidence="1">
    <location>
        <position position="52"/>
    </location>
</feature>
<evidence type="ECO:0008006" key="3">
    <source>
        <dbReference type="Google" id="ProtNLM"/>
    </source>
</evidence>
<dbReference type="OrthoDB" id="1681765at2759"/>
<dbReference type="STRING" id="436010.A0A167VHQ9"/>
<organism evidence="1 2">
    <name type="scientific">Athelia psychrophila</name>
    <dbReference type="NCBI Taxonomy" id="1759441"/>
    <lineage>
        <taxon>Eukaryota</taxon>
        <taxon>Fungi</taxon>
        <taxon>Dikarya</taxon>
        <taxon>Basidiomycota</taxon>
        <taxon>Agaricomycotina</taxon>
        <taxon>Agaricomycetes</taxon>
        <taxon>Agaricomycetidae</taxon>
        <taxon>Atheliales</taxon>
        <taxon>Atheliaceae</taxon>
        <taxon>Athelia</taxon>
    </lineage>
</organism>
<name>A0A167VHQ9_9AGAM</name>
<protein>
    <recommendedName>
        <fullName evidence="3">DDE Tnp4 domain-containing protein</fullName>
    </recommendedName>
</protein>
<gene>
    <name evidence="1" type="ORF">FIBSPDRAFT_690192</name>
</gene>